<proteinExistence type="predicted"/>
<protein>
    <submittedName>
        <fullName evidence="1">Uncharacterized protein</fullName>
    </submittedName>
</protein>
<name>A0A5B0MF59_PUCGR</name>
<dbReference type="EMBL" id="VSWC01000157">
    <property type="protein sequence ID" value="KAA1074644.1"/>
    <property type="molecule type" value="Genomic_DNA"/>
</dbReference>
<evidence type="ECO:0000313" key="3">
    <source>
        <dbReference type="Proteomes" id="UP000324748"/>
    </source>
</evidence>
<evidence type="ECO:0000313" key="4">
    <source>
        <dbReference type="Proteomes" id="UP000325313"/>
    </source>
</evidence>
<organism evidence="1 3">
    <name type="scientific">Puccinia graminis f. sp. tritici</name>
    <dbReference type="NCBI Taxonomy" id="56615"/>
    <lineage>
        <taxon>Eukaryota</taxon>
        <taxon>Fungi</taxon>
        <taxon>Dikarya</taxon>
        <taxon>Basidiomycota</taxon>
        <taxon>Pucciniomycotina</taxon>
        <taxon>Pucciniomycetes</taxon>
        <taxon>Pucciniales</taxon>
        <taxon>Pucciniaceae</taxon>
        <taxon>Puccinia</taxon>
    </lineage>
</organism>
<dbReference type="AlphaFoldDB" id="A0A5B0MF59"/>
<comment type="caution">
    <text evidence="1">The sequence shown here is derived from an EMBL/GenBank/DDBJ whole genome shotgun (WGS) entry which is preliminary data.</text>
</comment>
<evidence type="ECO:0000313" key="1">
    <source>
        <dbReference type="EMBL" id="KAA1074644.1"/>
    </source>
</evidence>
<dbReference type="EMBL" id="VDEP01000271">
    <property type="protein sequence ID" value="KAA1115925.1"/>
    <property type="molecule type" value="Genomic_DNA"/>
</dbReference>
<keyword evidence="3" id="KW-1185">Reference proteome</keyword>
<reference evidence="3 4" key="1">
    <citation type="submission" date="2019-05" db="EMBL/GenBank/DDBJ databases">
        <title>Emergence of the Ug99 lineage of the wheat stem rust pathogen through somatic hybridization.</title>
        <authorList>
            <person name="Li F."/>
            <person name="Upadhyaya N.M."/>
            <person name="Sperschneider J."/>
            <person name="Matny O."/>
            <person name="Nguyen-Phuc H."/>
            <person name="Mago R."/>
            <person name="Raley C."/>
            <person name="Miller M.E."/>
            <person name="Silverstein K.A.T."/>
            <person name="Henningsen E."/>
            <person name="Hirsch C.D."/>
            <person name="Visser B."/>
            <person name="Pretorius Z.A."/>
            <person name="Steffenson B.J."/>
            <person name="Schwessinger B."/>
            <person name="Dodds P.N."/>
            <person name="Figueroa M."/>
        </authorList>
    </citation>
    <scope>NUCLEOTIDE SEQUENCE [LARGE SCALE GENOMIC DNA]</scope>
    <source>
        <strain evidence="1">21-0</strain>
        <strain evidence="2 4">Ug99</strain>
    </source>
</reference>
<dbReference type="Proteomes" id="UP000324748">
    <property type="component" value="Unassembled WGS sequence"/>
</dbReference>
<gene>
    <name evidence="1" type="ORF">PGT21_014464</name>
    <name evidence="2" type="ORF">PGTUg99_022596</name>
</gene>
<sequence>MLQNNYKKSIFLVRGGKAASNKMVRNMGLHPGAKFRKLMKMTIDIRIEING</sequence>
<accession>A0A5B0MF59</accession>
<evidence type="ECO:0000313" key="2">
    <source>
        <dbReference type="EMBL" id="KAA1115925.1"/>
    </source>
</evidence>
<dbReference type="Proteomes" id="UP000325313">
    <property type="component" value="Unassembled WGS sequence"/>
</dbReference>